<dbReference type="EnsemblPlants" id="ORUFI06G04650.1">
    <property type="protein sequence ID" value="ORUFI06G04650.1"/>
    <property type="gene ID" value="ORUFI06G04650"/>
</dbReference>
<keyword evidence="3" id="KW-1185">Reference proteome</keyword>
<name>A0A0E0PU23_ORYRU</name>
<sequence length="141" mass="15629">MASEERRGASRRRSTRSSGHMEVAIGEAARLDPAFPRLDGASWPRFAIWSEWNRHRGGRVELAGAYGAEVASQVVGERPARRLSYTRLAATMELVVAKGSDGTVSLMARAGNGQRWWLALPRDGEPVHPVTVVDDWFDDDR</sequence>
<dbReference type="Proteomes" id="UP000008022">
    <property type="component" value="Unassembled WGS sequence"/>
</dbReference>
<reference evidence="2" key="2">
    <citation type="submission" date="2015-06" db="UniProtKB">
        <authorList>
            <consortium name="EnsemblPlants"/>
        </authorList>
    </citation>
    <scope>IDENTIFICATION</scope>
</reference>
<evidence type="ECO:0000313" key="3">
    <source>
        <dbReference type="Proteomes" id="UP000008022"/>
    </source>
</evidence>
<evidence type="ECO:0000256" key="1">
    <source>
        <dbReference type="SAM" id="MobiDB-lite"/>
    </source>
</evidence>
<dbReference type="HOGENOM" id="CLU_1828491_0_0_1"/>
<protein>
    <submittedName>
        <fullName evidence="2">Uncharacterized protein</fullName>
    </submittedName>
</protein>
<dbReference type="AlphaFoldDB" id="A0A0E0PU23"/>
<evidence type="ECO:0000313" key="2">
    <source>
        <dbReference type="EnsemblPlants" id="ORUFI06G04650.1"/>
    </source>
</evidence>
<organism evidence="2 3">
    <name type="scientific">Oryza rufipogon</name>
    <name type="common">Brownbeard rice</name>
    <name type="synonym">Asian wild rice</name>
    <dbReference type="NCBI Taxonomy" id="4529"/>
    <lineage>
        <taxon>Eukaryota</taxon>
        <taxon>Viridiplantae</taxon>
        <taxon>Streptophyta</taxon>
        <taxon>Embryophyta</taxon>
        <taxon>Tracheophyta</taxon>
        <taxon>Spermatophyta</taxon>
        <taxon>Magnoliopsida</taxon>
        <taxon>Liliopsida</taxon>
        <taxon>Poales</taxon>
        <taxon>Poaceae</taxon>
        <taxon>BOP clade</taxon>
        <taxon>Oryzoideae</taxon>
        <taxon>Oryzeae</taxon>
        <taxon>Oryzinae</taxon>
        <taxon>Oryza</taxon>
    </lineage>
</organism>
<reference evidence="3" key="1">
    <citation type="submission" date="2013-06" db="EMBL/GenBank/DDBJ databases">
        <authorList>
            <person name="Zhao Q."/>
        </authorList>
    </citation>
    <scope>NUCLEOTIDE SEQUENCE</scope>
    <source>
        <strain evidence="3">cv. W1943</strain>
    </source>
</reference>
<accession>A0A0E0PU23</accession>
<feature type="region of interest" description="Disordered" evidence="1">
    <location>
        <begin position="1"/>
        <end position="22"/>
    </location>
</feature>
<proteinExistence type="predicted"/>
<dbReference type="Gramene" id="ORUFI06G04650.1">
    <property type="protein sequence ID" value="ORUFI06G04650.1"/>
    <property type="gene ID" value="ORUFI06G04650"/>
</dbReference>